<dbReference type="RefSeq" id="WP_118305330.1">
    <property type="nucleotide sequence ID" value="NZ_BMPA01000018.1"/>
</dbReference>
<keyword evidence="1" id="KW-0732">Signal</keyword>
<dbReference type="Proteomes" id="UP000576368">
    <property type="component" value="Unassembled WGS sequence"/>
</dbReference>
<evidence type="ECO:0000313" key="2">
    <source>
        <dbReference type="EMBL" id="NJC20577.1"/>
    </source>
</evidence>
<evidence type="ECO:0000313" key="5">
    <source>
        <dbReference type="Proteomes" id="UP001302374"/>
    </source>
</evidence>
<dbReference type="EMBL" id="CP043839">
    <property type="protein sequence ID" value="WOF13597.1"/>
    <property type="molecule type" value="Genomic_DNA"/>
</dbReference>
<dbReference type="EMBL" id="JAATLI010000019">
    <property type="protein sequence ID" value="NJC20577.1"/>
    <property type="molecule type" value="Genomic_DNA"/>
</dbReference>
<evidence type="ECO:0000256" key="1">
    <source>
        <dbReference type="SAM" id="SignalP"/>
    </source>
</evidence>
<dbReference type="AlphaFoldDB" id="A0A7X6BM59"/>
<reference evidence="3 5" key="1">
    <citation type="submission" date="2019-09" db="EMBL/GenBank/DDBJ databases">
        <title>Butyricimonas paravirosa DSM 105722 (=214-4 = JCM 18677 = CCUG 65563).</title>
        <authorList>
            <person name="Le Roy T."/>
            <person name="Cani P.D."/>
        </authorList>
    </citation>
    <scope>NUCLEOTIDE SEQUENCE [LARGE SCALE GENOMIC DNA]</scope>
    <source>
        <strain evidence="3 5">DSM 105722</strain>
    </source>
</reference>
<evidence type="ECO:0008006" key="6">
    <source>
        <dbReference type="Google" id="ProtNLM"/>
    </source>
</evidence>
<sequence length="185" mass="20788">MRTLKYILASLLVPFCLTSCDTAQDWIDTGVSSPYHDCSIMEYLRGDQYNWELTVQMIERGGLTAMFEGTDPDYEKITFFAIPSYTILRYLWDNDLKADIAYRNPDYLITDQKQDGGTALTTVGGRKLKAYVDKSSYGGVPDVGAETMYLYSYSAQTQVPLATPDIQPLNGVVHALNYNFVLGKI</sequence>
<proteinExistence type="predicted"/>
<name>A0A7X6BM59_9BACT</name>
<protein>
    <recommendedName>
        <fullName evidence="6">FAS1 domain-containing protein</fullName>
    </recommendedName>
</protein>
<feature type="signal peptide" evidence="1">
    <location>
        <begin position="1"/>
        <end position="23"/>
    </location>
</feature>
<evidence type="ECO:0000313" key="3">
    <source>
        <dbReference type="EMBL" id="WOF13597.1"/>
    </source>
</evidence>
<dbReference type="Proteomes" id="UP001302374">
    <property type="component" value="Chromosome"/>
</dbReference>
<reference evidence="2 4" key="2">
    <citation type="submission" date="2020-03" db="EMBL/GenBank/DDBJ databases">
        <title>Genomic Encyclopedia of Type Strains, Phase IV (KMG-IV): sequencing the most valuable type-strain genomes for metagenomic binning, comparative biology and taxonomic classification.</title>
        <authorList>
            <person name="Goeker M."/>
        </authorList>
    </citation>
    <scope>NUCLEOTIDE SEQUENCE [LARGE SCALE GENOMIC DNA]</scope>
    <source>
        <strain evidence="2 4">DSM 105722</strain>
    </source>
</reference>
<feature type="chain" id="PRO_5030844524" description="FAS1 domain-containing protein" evidence="1">
    <location>
        <begin position="24"/>
        <end position="185"/>
    </location>
</feature>
<evidence type="ECO:0000313" key="4">
    <source>
        <dbReference type="Proteomes" id="UP000576368"/>
    </source>
</evidence>
<dbReference type="GeneID" id="86892745"/>
<gene>
    <name evidence="3" type="ORF">F1644_15575</name>
    <name evidence="2" type="ORF">GGR15_004232</name>
</gene>
<accession>A0A7X6BM59</accession>
<organism evidence="2 4">
    <name type="scientific">Butyricimonas paravirosa</name>
    <dbReference type="NCBI Taxonomy" id="1472417"/>
    <lineage>
        <taxon>Bacteria</taxon>
        <taxon>Pseudomonadati</taxon>
        <taxon>Bacteroidota</taxon>
        <taxon>Bacteroidia</taxon>
        <taxon>Bacteroidales</taxon>
        <taxon>Odoribacteraceae</taxon>
        <taxon>Butyricimonas</taxon>
    </lineage>
</organism>
<keyword evidence="5" id="KW-1185">Reference proteome</keyword>